<feature type="transmembrane region" description="Helical" evidence="1">
    <location>
        <begin position="21"/>
        <end position="47"/>
    </location>
</feature>
<feature type="transmembrane region" description="Helical" evidence="1">
    <location>
        <begin position="204"/>
        <end position="222"/>
    </location>
</feature>
<keyword evidence="3" id="KW-1185">Reference proteome</keyword>
<sequence length="225" mass="22771">MTNTAGARQAQQSGRAAGGSLWAWAGAAAGVAGVTGIQASMAISAAYDPATVHDPAQVAAGLGEHTTALLVMHTAMMAATVLLPVFAAGLHRRLRRALPAESLLPAVAAAGLLLTAAATLLGTGLDTELIFGFGEDGTLSDEFLTVGSHWVGTIPWLWVGSGLTGVTVAVASLRHRAVPAWLGWTGVVLGGLTLLTGVSPLQYMAGFPGPLLVALLGLGFAFSRR</sequence>
<protein>
    <recommendedName>
        <fullName evidence="4">DUF4386 family protein</fullName>
    </recommendedName>
</protein>
<feature type="transmembrane region" description="Helical" evidence="1">
    <location>
        <begin position="102"/>
        <end position="121"/>
    </location>
</feature>
<dbReference type="AlphaFoldDB" id="A0A3N1CQ66"/>
<evidence type="ECO:0000313" key="2">
    <source>
        <dbReference type="EMBL" id="ROO83345.1"/>
    </source>
</evidence>
<keyword evidence="1" id="KW-0812">Transmembrane</keyword>
<accession>A0A3N1CQ66</accession>
<keyword evidence="1" id="KW-0472">Membrane</keyword>
<feature type="transmembrane region" description="Helical" evidence="1">
    <location>
        <begin position="67"/>
        <end position="90"/>
    </location>
</feature>
<dbReference type="Proteomes" id="UP000272400">
    <property type="component" value="Unassembled WGS sequence"/>
</dbReference>
<dbReference type="EMBL" id="RJKE01000001">
    <property type="protein sequence ID" value="ROO83345.1"/>
    <property type="molecule type" value="Genomic_DNA"/>
</dbReference>
<name>A0A3N1CQ66_9ACTN</name>
<feature type="transmembrane region" description="Helical" evidence="1">
    <location>
        <begin position="154"/>
        <end position="173"/>
    </location>
</feature>
<comment type="caution">
    <text evidence="2">The sequence shown here is derived from an EMBL/GenBank/DDBJ whole genome shotgun (WGS) entry which is preliminary data.</text>
</comment>
<evidence type="ECO:0000313" key="3">
    <source>
        <dbReference type="Proteomes" id="UP000272400"/>
    </source>
</evidence>
<proteinExistence type="predicted"/>
<evidence type="ECO:0008006" key="4">
    <source>
        <dbReference type="Google" id="ProtNLM"/>
    </source>
</evidence>
<dbReference type="OrthoDB" id="3780129at2"/>
<dbReference type="RefSeq" id="WP_123662444.1">
    <property type="nucleotide sequence ID" value="NZ_RJKE01000001.1"/>
</dbReference>
<reference evidence="2 3" key="1">
    <citation type="submission" date="2018-11" db="EMBL/GenBank/DDBJ databases">
        <title>Sequencing the genomes of 1000 actinobacteria strains.</title>
        <authorList>
            <person name="Klenk H.-P."/>
        </authorList>
    </citation>
    <scope>NUCLEOTIDE SEQUENCE [LARGE SCALE GENOMIC DNA]</scope>
    <source>
        <strain evidence="2 3">DSM 44254</strain>
    </source>
</reference>
<gene>
    <name evidence="2" type="ORF">EDD29_0847</name>
</gene>
<organism evidence="2 3">
    <name type="scientific">Actinocorallia herbida</name>
    <dbReference type="NCBI Taxonomy" id="58109"/>
    <lineage>
        <taxon>Bacteria</taxon>
        <taxon>Bacillati</taxon>
        <taxon>Actinomycetota</taxon>
        <taxon>Actinomycetes</taxon>
        <taxon>Streptosporangiales</taxon>
        <taxon>Thermomonosporaceae</taxon>
        <taxon>Actinocorallia</taxon>
    </lineage>
</organism>
<feature type="transmembrane region" description="Helical" evidence="1">
    <location>
        <begin position="180"/>
        <end position="198"/>
    </location>
</feature>
<keyword evidence="1" id="KW-1133">Transmembrane helix</keyword>
<evidence type="ECO:0000256" key="1">
    <source>
        <dbReference type="SAM" id="Phobius"/>
    </source>
</evidence>